<feature type="coiled-coil region" evidence="1">
    <location>
        <begin position="132"/>
        <end position="159"/>
    </location>
</feature>
<protein>
    <submittedName>
        <fullName evidence="2">Uncharacterized protein</fullName>
    </submittedName>
</protein>
<sequence length="182" mass="21019">MNKNNRNSWDARRPSLDRWWESADNQNNEIPVQSPTSPKAIQNTEQWIDQSLQLPGENIVVKTRNECFSKKSNFSEICKINPCACMELKLVIRSNTKSLTDDVCGLYHRWLCGQLATNLEFHDALLTLIGLLKTLIKDLNNTTAKHDQLESLVKRYEECRGKYQVLLIQLDQDSIDNPSREN</sequence>
<keyword evidence="3" id="KW-1185">Reference proteome</keyword>
<dbReference type="OrthoDB" id="6601919at2759"/>
<evidence type="ECO:0000256" key="1">
    <source>
        <dbReference type="SAM" id="Coils"/>
    </source>
</evidence>
<gene>
    <name evidence="2" type="ORF">FWK35_00017761</name>
</gene>
<reference evidence="2 3" key="1">
    <citation type="submission" date="2019-08" db="EMBL/GenBank/DDBJ databases">
        <title>Whole genome of Aphis craccivora.</title>
        <authorList>
            <person name="Voronova N.V."/>
            <person name="Shulinski R.S."/>
            <person name="Bandarenka Y.V."/>
            <person name="Zhorov D.G."/>
            <person name="Warner D."/>
        </authorList>
    </citation>
    <scope>NUCLEOTIDE SEQUENCE [LARGE SCALE GENOMIC DNA]</scope>
    <source>
        <strain evidence="2">180601</strain>
        <tissue evidence="2">Whole Body</tissue>
    </source>
</reference>
<organism evidence="2 3">
    <name type="scientific">Aphis craccivora</name>
    <name type="common">Cowpea aphid</name>
    <dbReference type="NCBI Taxonomy" id="307492"/>
    <lineage>
        <taxon>Eukaryota</taxon>
        <taxon>Metazoa</taxon>
        <taxon>Ecdysozoa</taxon>
        <taxon>Arthropoda</taxon>
        <taxon>Hexapoda</taxon>
        <taxon>Insecta</taxon>
        <taxon>Pterygota</taxon>
        <taxon>Neoptera</taxon>
        <taxon>Paraneoptera</taxon>
        <taxon>Hemiptera</taxon>
        <taxon>Sternorrhyncha</taxon>
        <taxon>Aphidomorpha</taxon>
        <taxon>Aphidoidea</taxon>
        <taxon>Aphididae</taxon>
        <taxon>Aphidini</taxon>
        <taxon>Aphis</taxon>
        <taxon>Aphis</taxon>
    </lineage>
</organism>
<proteinExistence type="predicted"/>
<dbReference type="Proteomes" id="UP000478052">
    <property type="component" value="Unassembled WGS sequence"/>
</dbReference>
<keyword evidence="1" id="KW-0175">Coiled coil</keyword>
<comment type="caution">
    <text evidence="2">The sequence shown here is derived from an EMBL/GenBank/DDBJ whole genome shotgun (WGS) entry which is preliminary data.</text>
</comment>
<dbReference type="EMBL" id="VUJU01002171">
    <property type="protein sequence ID" value="KAF0762323.1"/>
    <property type="molecule type" value="Genomic_DNA"/>
</dbReference>
<evidence type="ECO:0000313" key="3">
    <source>
        <dbReference type="Proteomes" id="UP000478052"/>
    </source>
</evidence>
<name>A0A6G0YWN3_APHCR</name>
<evidence type="ECO:0000313" key="2">
    <source>
        <dbReference type="EMBL" id="KAF0762323.1"/>
    </source>
</evidence>
<accession>A0A6G0YWN3</accession>
<dbReference type="AlphaFoldDB" id="A0A6G0YWN3"/>